<proteinExistence type="predicted"/>
<dbReference type="STRING" id="1121883.SAMN02745226_01196"/>
<keyword evidence="3 5" id="KW-1133">Transmembrane helix</keyword>
<keyword evidence="7" id="KW-1185">Reference proteome</keyword>
<dbReference type="PANTHER" id="PTHR33514:SF13">
    <property type="entry name" value="PROTEIN ABCI12, CHLOROPLASTIC"/>
    <property type="match status" value="1"/>
</dbReference>
<evidence type="ECO:0000313" key="6">
    <source>
        <dbReference type="EMBL" id="SHN61319.1"/>
    </source>
</evidence>
<comment type="subcellular location">
    <subcellularLocation>
        <location evidence="1">Membrane</location>
        <topology evidence="1">Multi-pass membrane protein</topology>
    </subcellularLocation>
</comment>
<evidence type="ECO:0000256" key="2">
    <source>
        <dbReference type="ARBA" id="ARBA00022692"/>
    </source>
</evidence>
<dbReference type="EMBL" id="FRDJ01000005">
    <property type="protein sequence ID" value="SHN61319.1"/>
    <property type="molecule type" value="Genomic_DNA"/>
</dbReference>
<evidence type="ECO:0000256" key="1">
    <source>
        <dbReference type="ARBA" id="ARBA00004141"/>
    </source>
</evidence>
<dbReference type="GO" id="GO:0005886">
    <property type="term" value="C:plasma membrane"/>
    <property type="evidence" value="ECO:0007669"/>
    <property type="project" value="UniProtKB-ARBA"/>
</dbReference>
<feature type="transmembrane region" description="Helical" evidence="5">
    <location>
        <begin position="239"/>
        <end position="258"/>
    </location>
</feature>
<feature type="transmembrane region" description="Helical" evidence="5">
    <location>
        <begin position="146"/>
        <end position="168"/>
    </location>
</feature>
<feature type="transmembrane region" description="Helical" evidence="5">
    <location>
        <begin position="65"/>
        <end position="84"/>
    </location>
</feature>
<organism evidence="6 7">
    <name type="scientific">Fervidobacterium gondwanense DSM 13020</name>
    <dbReference type="NCBI Taxonomy" id="1121883"/>
    <lineage>
        <taxon>Bacteria</taxon>
        <taxon>Thermotogati</taxon>
        <taxon>Thermotogota</taxon>
        <taxon>Thermotogae</taxon>
        <taxon>Thermotogales</taxon>
        <taxon>Fervidobacteriaceae</taxon>
        <taxon>Fervidobacterium</taxon>
    </lineage>
</organism>
<feature type="transmembrane region" description="Helical" evidence="5">
    <location>
        <begin position="23"/>
        <end position="53"/>
    </location>
</feature>
<evidence type="ECO:0000313" key="7">
    <source>
        <dbReference type="Proteomes" id="UP000184207"/>
    </source>
</evidence>
<evidence type="ECO:0000256" key="4">
    <source>
        <dbReference type="ARBA" id="ARBA00023136"/>
    </source>
</evidence>
<dbReference type="OrthoDB" id="166227at2"/>
<evidence type="ECO:0000256" key="5">
    <source>
        <dbReference type="SAM" id="Phobius"/>
    </source>
</evidence>
<accession>A0A1M7SS67</accession>
<protein>
    <submittedName>
        <fullName evidence="6">Energy-coupling factor transport system permease protein</fullName>
    </submittedName>
</protein>
<feature type="transmembrane region" description="Helical" evidence="5">
    <location>
        <begin position="104"/>
        <end position="126"/>
    </location>
</feature>
<dbReference type="PANTHER" id="PTHR33514">
    <property type="entry name" value="PROTEIN ABCI12, CHLOROPLASTIC"/>
    <property type="match status" value="1"/>
</dbReference>
<keyword evidence="4 5" id="KW-0472">Membrane</keyword>
<evidence type="ECO:0000256" key="3">
    <source>
        <dbReference type="ARBA" id="ARBA00022989"/>
    </source>
</evidence>
<reference evidence="7" key="1">
    <citation type="submission" date="2016-12" db="EMBL/GenBank/DDBJ databases">
        <authorList>
            <person name="Varghese N."/>
            <person name="Submissions S."/>
        </authorList>
    </citation>
    <scope>NUCLEOTIDE SEQUENCE [LARGE SCALE GENOMIC DNA]</scope>
    <source>
        <strain evidence="7">DSM 13020</strain>
    </source>
</reference>
<dbReference type="InterPro" id="IPR003339">
    <property type="entry name" value="ABC/ECF_trnsptr_transmembrane"/>
</dbReference>
<dbReference type="AlphaFoldDB" id="A0A1M7SS67"/>
<name>A0A1M7SS67_FERGO</name>
<dbReference type="CDD" id="cd16914">
    <property type="entry name" value="EcfT"/>
    <property type="match status" value="1"/>
</dbReference>
<gene>
    <name evidence="6" type="ORF">SAMN02745226_01196</name>
</gene>
<dbReference type="RefSeq" id="WP_072759385.1">
    <property type="nucleotide sequence ID" value="NZ_FRDJ01000005.1"/>
</dbReference>
<keyword evidence="2 5" id="KW-0812">Transmembrane</keyword>
<sequence>MKVLSLYVENDTPVHKLAPSTKLWYAFSSVIIAFLFSSLWIGAVLLSISLLLSLVAKVFRHMLKLIGAVLIVSLTMLFIQGMYYQGNETLVFSLWKFHFYKEGLIHALLLILRVFNMIVSFGILILTTKPSDLVTDLVQNGLSPRFGYVLSSVLQVIPQMISTSYTIIDAQKSRGLDTEGSVLKKLRAFFALIGPLVLSSLVEARERAVAIELRGFSIEGTRTFVNPVVESHADRWIKMFTKTLVIFAIAWRGLLWIIQR</sequence>
<dbReference type="Pfam" id="PF02361">
    <property type="entry name" value="CbiQ"/>
    <property type="match status" value="1"/>
</dbReference>
<dbReference type="Proteomes" id="UP000184207">
    <property type="component" value="Unassembled WGS sequence"/>
</dbReference>